<evidence type="ECO:0000313" key="2">
    <source>
        <dbReference type="EMBL" id="MBP1922952.1"/>
    </source>
</evidence>
<protein>
    <submittedName>
        <fullName evidence="2">Enoyl-CoA hydratase/carnithine racemase</fullName>
    </submittedName>
</protein>
<dbReference type="Proteomes" id="UP000823588">
    <property type="component" value="Unassembled WGS sequence"/>
</dbReference>
<comment type="caution">
    <text evidence="2">The sequence shown here is derived from an EMBL/GenBank/DDBJ whole genome shotgun (WGS) entry which is preliminary data.</text>
</comment>
<organism evidence="2 3">
    <name type="scientific">Halorubrum alkaliphilum</name>
    <dbReference type="NCBI Taxonomy" id="261290"/>
    <lineage>
        <taxon>Archaea</taxon>
        <taxon>Methanobacteriati</taxon>
        <taxon>Methanobacteriota</taxon>
        <taxon>Stenosarchaea group</taxon>
        <taxon>Halobacteria</taxon>
        <taxon>Halobacteriales</taxon>
        <taxon>Haloferacaceae</taxon>
        <taxon>Halorubrum</taxon>
    </lineage>
</organism>
<dbReference type="InterPro" id="IPR001753">
    <property type="entry name" value="Enoyl-CoA_hydra/iso"/>
</dbReference>
<sequence>MVRSRGEGLVRVLTLDRPDSRNALRPADLSALRTAVAEATEPVVYLHGAGDAFCAGADLDVVSTLDDPAAFARQGQRVASTLADADAVVVCGIDGAARGGGVELALAADVRVATPDATFAEPGVRFGLFGAWGGTVRLPRVMGEGDALEFALSGRVLDADDALRTGLVSRVAADPRAVADEIAEGESDALRVIKERIRDRRDDATREAAEATAFETLVERHAASIRSDRAGDEEPHERDS</sequence>
<keyword evidence="3" id="KW-1185">Reference proteome</keyword>
<gene>
    <name evidence="2" type="ORF">J2751_001985</name>
</gene>
<dbReference type="Gene3D" id="3.90.226.10">
    <property type="entry name" value="2-enoyl-CoA Hydratase, Chain A, domain 1"/>
    <property type="match status" value="1"/>
</dbReference>
<name>A0A8T4GIN7_9EURY</name>
<accession>A0A8T4GIN7</accession>
<reference evidence="2" key="1">
    <citation type="submission" date="2021-03" db="EMBL/GenBank/DDBJ databases">
        <title>Genomic Encyclopedia of Type Strains, Phase IV (KMG-IV): sequencing the most valuable type-strain genomes for metagenomic binning, comparative biology and taxonomic classification.</title>
        <authorList>
            <person name="Goeker M."/>
        </authorList>
    </citation>
    <scope>NUCLEOTIDE SEQUENCE</scope>
    <source>
        <strain evidence="2">DSM 23564</strain>
    </source>
</reference>
<evidence type="ECO:0000256" key="1">
    <source>
        <dbReference type="ARBA" id="ARBA00005254"/>
    </source>
</evidence>
<dbReference type="EMBL" id="JAGGKQ010000014">
    <property type="protein sequence ID" value="MBP1922952.1"/>
    <property type="molecule type" value="Genomic_DNA"/>
</dbReference>
<dbReference type="Pfam" id="PF00378">
    <property type="entry name" value="ECH_1"/>
    <property type="match status" value="1"/>
</dbReference>
<evidence type="ECO:0000313" key="3">
    <source>
        <dbReference type="Proteomes" id="UP000823588"/>
    </source>
</evidence>
<dbReference type="CDD" id="cd06558">
    <property type="entry name" value="crotonase-like"/>
    <property type="match status" value="1"/>
</dbReference>
<dbReference type="PANTHER" id="PTHR43802">
    <property type="entry name" value="ENOYL-COA HYDRATASE"/>
    <property type="match status" value="1"/>
</dbReference>
<dbReference type="PANTHER" id="PTHR43802:SF1">
    <property type="entry name" value="IP11341P-RELATED"/>
    <property type="match status" value="1"/>
</dbReference>
<dbReference type="InterPro" id="IPR029045">
    <property type="entry name" value="ClpP/crotonase-like_dom_sf"/>
</dbReference>
<dbReference type="AlphaFoldDB" id="A0A8T4GIN7"/>
<dbReference type="OrthoDB" id="27846at2157"/>
<dbReference type="SUPFAM" id="SSF52096">
    <property type="entry name" value="ClpP/crotonase"/>
    <property type="match status" value="1"/>
</dbReference>
<proteinExistence type="inferred from homology"/>
<comment type="similarity">
    <text evidence="1">Belongs to the enoyl-CoA hydratase/isomerase family.</text>
</comment>
<dbReference type="RefSeq" id="WP_209485585.1">
    <property type="nucleotide sequence ID" value="NZ_JAGGKQ010000014.1"/>
</dbReference>